<evidence type="ECO:0000256" key="2">
    <source>
        <dbReference type="ARBA" id="ARBA00022485"/>
    </source>
</evidence>
<dbReference type="EMBL" id="BLJN01000008">
    <property type="protein sequence ID" value="GFE84303.1"/>
    <property type="molecule type" value="Genomic_DNA"/>
</dbReference>
<dbReference type="GO" id="GO:0046872">
    <property type="term" value="F:metal ion binding"/>
    <property type="evidence" value="ECO:0007669"/>
    <property type="project" value="UniProtKB-KW"/>
</dbReference>
<name>A0A829YNA8_9GAMM</name>
<keyword evidence="1" id="KW-0813">Transport</keyword>
<dbReference type="InterPro" id="IPR017900">
    <property type="entry name" value="4Fe4S_Fe_S_CS"/>
</dbReference>
<evidence type="ECO:0000259" key="8">
    <source>
        <dbReference type="PROSITE" id="PS51379"/>
    </source>
</evidence>
<keyword evidence="10" id="KW-1185">Reference proteome</keyword>
<organism evidence="9 10">
    <name type="scientific">Steroidobacter agaridevorans</name>
    <dbReference type="NCBI Taxonomy" id="2695856"/>
    <lineage>
        <taxon>Bacteria</taxon>
        <taxon>Pseudomonadati</taxon>
        <taxon>Pseudomonadota</taxon>
        <taxon>Gammaproteobacteria</taxon>
        <taxon>Steroidobacterales</taxon>
        <taxon>Steroidobacteraceae</taxon>
        <taxon>Steroidobacter</taxon>
    </lineage>
</organism>
<evidence type="ECO:0008006" key="11">
    <source>
        <dbReference type="Google" id="ProtNLM"/>
    </source>
</evidence>
<dbReference type="SUPFAM" id="SSF51206">
    <property type="entry name" value="cAMP-binding domain-like"/>
    <property type="match status" value="2"/>
</dbReference>
<evidence type="ECO:0000313" key="9">
    <source>
        <dbReference type="EMBL" id="GFE84303.1"/>
    </source>
</evidence>
<dbReference type="Pfam" id="PF13247">
    <property type="entry name" value="Fer4_11"/>
    <property type="match status" value="1"/>
</dbReference>
<dbReference type="Gene3D" id="3.30.70.20">
    <property type="match status" value="2"/>
</dbReference>
<dbReference type="SUPFAM" id="SSF51905">
    <property type="entry name" value="FAD/NAD(P)-binding domain"/>
    <property type="match status" value="1"/>
</dbReference>
<sequence>MYQIAIIGAGPAGLSAAARAAARDRQARRSSPSYVLLEGFGAHAKTIQRYQKGKHVMAEPGFLDLRSDLGFGAGSREKILSAWGDGLRELNVNIRHHAEVKKIGGAKGAFAIQLSSGETIQASRVVLAIGLEGNPRKLGAPGEDLERVQYQLDDPKEFANETILVVGAGDSAIENALALAEQNDVWILNRGKEFSRAKDANLNAVVAAITDPRRRLNCHYETSIKSVTQAGGAMPLTVVMQTPAGEKTVQCHRIIARLGAIPPRKFVESVGIKFPNERADAIPELSRHYESNVPGVYIIGSLAGYPLIKQAMNQGYDVIEFINGNDVKPADHPLLEYQFFGLPFERSVDEIVERFQTLIPMFRQMNALAFRELVIESDLLVAFPAGAEFDDARKRMTMLQKKLALKDPQPRMTRVIREGEVIYQPGEFGTSFFTIVDGEVLLEASGGQKIRTRLGRGEFFGEMSLLSGRPRLEKAVAGPGCILVETPRRTMLKLMNSNEEVRSGIDWIFIVRELQRHFAPYATLRELRSIATRVTLRRLKAGEVLFSEGEVGDSLFVLRSGAITLLRRQGDADKLVSQVRSGQLIGEMALMGDPMRRETATANVAAELIEIKRREFLELTRRDDARLDPLQKDVSRRVVDNARMQVRPEAGTLMNFLMDEGLGEATNVLVIDEALCVGCDNCEKACAETHEGVSRLDREAGATFANIHIPISCRHCEQPHCMKDCPPNALRRSESGEVYINDTCIGCGNCEANCPYGVIRMVYDAPKKPGLVSWMIFAAGSGPGEEPDYKPSAKAKDKGKKATKCDACVGLKGGPACVRACPTGAAIRIGPEQFIDLVEERKR</sequence>
<keyword evidence="6" id="KW-0411">Iron-sulfur</keyword>
<feature type="domain" description="Cyclic nucleotide-binding" evidence="7">
    <location>
        <begin position="416"/>
        <end position="502"/>
    </location>
</feature>
<dbReference type="PROSITE" id="PS50042">
    <property type="entry name" value="CNMP_BINDING_3"/>
    <property type="match status" value="2"/>
</dbReference>
<dbReference type="PROSITE" id="PS51379">
    <property type="entry name" value="4FE4S_FER_2"/>
    <property type="match status" value="3"/>
</dbReference>
<dbReference type="SUPFAM" id="SSF54862">
    <property type="entry name" value="4Fe-4S ferredoxins"/>
    <property type="match status" value="1"/>
</dbReference>
<dbReference type="PANTHER" id="PTHR42859">
    <property type="entry name" value="OXIDOREDUCTASE"/>
    <property type="match status" value="1"/>
</dbReference>
<dbReference type="PROSITE" id="PS00198">
    <property type="entry name" value="4FE4S_FER_1"/>
    <property type="match status" value="1"/>
</dbReference>
<dbReference type="Proteomes" id="UP000445000">
    <property type="component" value="Unassembled WGS sequence"/>
</dbReference>
<dbReference type="PRINTS" id="PR00469">
    <property type="entry name" value="PNDRDTASEII"/>
</dbReference>
<evidence type="ECO:0000256" key="1">
    <source>
        <dbReference type="ARBA" id="ARBA00022448"/>
    </source>
</evidence>
<keyword evidence="2" id="KW-0004">4Fe-4S</keyword>
<accession>A0A829YNA8</accession>
<evidence type="ECO:0000256" key="3">
    <source>
        <dbReference type="ARBA" id="ARBA00022723"/>
    </source>
</evidence>
<proteinExistence type="predicted"/>
<comment type="caution">
    <text evidence="9">The sequence shown here is derived from an EMBL/GenBank/DDBJ whole genome shotgun (WGS) entry which is preliminary data.</text>
</comment>
<dbReference type="PRINTS" id="PR00368">
    <property type="entry name" value="FADPNR"/>
</dbReference>
<dbReference type="RefSeq" id="WP_161815893.1">
    <property type="nucleotide sequence ID" value="NZ_BLJN01000008.1"/>
</dbReference>
<feature type="domain" description="4Fe-4S ferredoxin-type" evidence="8">
    <location>
        <begin position="799"/>
        <end position="832"/>
    </location>
</feature>
<dbReference type="InterPro" id="IPR017896">
    <property type="entry name" value="4Fe4S_Fe-S-bd"/>
</dbReference>
<feature type="domain" description="4Fe-4S ferredoxin-type" evidence="8">
    <location>
        <begin position="667"/>
        <end position="699"/>
    </location>
</feature>
<evidence type="ECO:0000256" key="6">
    <source>
        <dbReference type="ARBA" id="ARBA00023014"/>
    </source>
</evidence>
<feature type="domain" description="4Fe-4S ferredoxin-type" evidence="8">
    <location>
        <begin position="736"/>
        <end position="764"/>
    </location>
</feature>
<dbReference type="CDD" id="cd16367">
    <property type="entry name" value="DMSOR_beta_like"/>
    <property type="match status" value="1"/>
</dbReference>
<dbReference type="SMART" id="SM00100">
    <property type="entry name" value="cNMP"/>
    <property type="match status" value="2"/>
</dbReference>
<evidence type="ECO:0000256" key="5">
    <source>
        <dbReference type="ARBA" id="ARBA00023004"/>
    </source>
</evidence>
<keyword evidence="5" id="KW-0408">Iron</keyword>
<keyword evidence="4" id="KW-0249">Electron transport</keyword>
<reference evidence="10" key="1">
    <citation type="submission" date="2020-01" db="EMBL/GenBank/DDBJ databases">
        <title>'Steroidobacter agaridevorans' sp. nov., agar-degrading bacteria isolated from rhizosphere soils.</title>
        <authorList>
            <person name="Ikenaga M."/>
            <person name="Kataoka M."/>
            <person name="Murouchi A."/>
            <person name="Katsuragi S."/>
            <person name="Sakai M."/>
        </authorList>
    </citation>
    <scope>NUCLEOTIDE SEQUENCE [LARGE SCALE GENOMIC DNA]</scope>
    <source>
        <strain evidence="10">YU21-B</strain>
    </source>
</reference>
<dbReference type="AlphaFoldDB" id="A0A829YNA8"/>
<evidence type="ECO:0000313" key="10">
    <source>
        <dbReference type="Proteomes" id="UP000445000"/>
    </source>
</evidence>
<dbReference type="CDD" id="cd00038">
    <property type="entry name" value="CAP_ED"/>
    <property type="match status" value="2"/>
</dbReference>
<dbReference type="GO" id="GO:0051539">
    <property type="term" value="F:4 iron, 4 sulfur cluster binding"/>
    <property type="evidence" value="ECO:0007669"/>
    <property type="project" value="UniProtKB-KW"/>
</dbReference>
<protein>
    <recommendedName>
        <fullName evidence="11">Cyclic nucleotide-binding protein</fullName>
    </recommendedName>
</protein>
<dbReference type="Pfam" id="PF13738">
    <property type="entry name" value="Pyr_redox_3"/>
    <property type="match status" value="1"/>
</dbReference>
<dbReference type="InterPro" id="IPR000595">
    <property type="entry name" value="cNMP-bd_dom"/>
</dbReference>
<dbReference type="PANTHER" id="PTHR42859:SF10">
    <property type="entry name" value="DIMETHYLSULFOXIDE REDUCTASE CHAIN B"/>
    <property type="match status" value="1"/>
</dbReference>
<feature type="domain" description="Cyclic nucleotide-binding" evidence="7">
    <location>
        <begin position="526"/>
        <end position="637"/>
    </location>
</feature>
<dbReference type="Gene3D" id="2.60.120.10">
    <property type="entry name" value="Jelly Rolls"/>
    <property type="match status" value="2"/>
</dbReference>
<dbReference type="InterPro" id="IPR014710">
    <property type="entry name" value="RmlC-like_jellyroll"/>
</dbReference>
<dbReference type="InterPro" id="IPR050294">
    <property type="entry name" value="RnfB_subfamily"/>
</dbReference>
<dbReference type="Gene3D" id="3.50.50.60">
    <property type="entry name" value="FAD/NAD(P)-binding domain"/>
    <property type="match status" value="2"/>
</dbReference>
<evidence type="ECO:0000256" key="4">
    <source>
        <dbReference type="ARBA" id="ARBA00022982"/>
    </source>
</evidence>
<dbReference type="InterPro" id="IPR018490">
    <property type="entry name" value="cNMP-bd_dom_sf"/>
</dbReference>
<keyword evidence="3" id="KW-0479">Metal-binding</keyword>
<dbReference type="InterPro" id="IPR036188">
    <property type="entry name" value="FAD/NAD-bd_sf"/>
</dbReference>
<evidence type="ECO:0000259" key="7">
    <source>
        <dbReference type="PROSITE" id="PS50042"/>
    </source>
</evidence>
<gene>
    <name evidence="9" type="ORF">GCM10011487_63030</name>
</gene>
<dbReference type="Pfam" id="PF00027">
    <property type="entry name" value="cNMP_binding"/>
    <property type="match status" value="2"/>
</dbReference>